<evidence type="ECO:0000256" key="15">
    <source>
        <dbReference type="SAM" id="MobiDB-lite"/>
    </source>
</evidence>
<dbReference type="InterPro" id="IPR005467">
    <property type="entry name" value="His_kinase_dom"/>
</dbReference>
<dbReference type="InterPro" id="IPR033479">
    <property type="entry name" value="dCache_1"/>
</dbReference>
<keyword evidence="10" id="KW-0843">Virulence</keyword>
<dbReference type="CDD" id="cd12914">
    <property type="entry name" value="PDC1_DGC_like"/>
    <property type="match status" value="1"/>
</dbReference>
<dbReference type="SUPFAM" id="SSF47384">
    <property type="entry name" value="Homodimeric domain of signal transducing histidine kinase"/>
    <property type="match status" value="1"/>
</dbReference>
<evidence type="ECO:0000256" key="10">
    <source>
        <dbReference type="ARBA" id="ARBA00023026"/>
    </source>
</evidence>
<evidence type="ECO:0000256" key="2">
    <source>
        <dbReference type="ARBA" id="ARBA00004651"/>
    </source>
</evidence>
<dbReference type="Pfam" id="PF02743">
    <property type="entry name" value="dCache_1"/>
    <property type="match status" value="1"/>
</dbReference>
<dbReference type="FunFam" id="3.30.565.10:FF:000010">
    <property type="entry name" value="Sensor histidine kinase RcsC"/>
    <property type="match status" value="1"/>
</dbReference>
<sequence length="816" mass="88246">MTERRNERTTERAGERTGERAAEHTAAGEAAGAPGGADGARRRERRHPLRWTGLSARQAAAVIGGAVILLLCLATLGAAWLLRQRAIEDWRSDMSSLSLVLAENVSQTMASTYLVLDGLTEVVHGIQVRAPGPLAAATRNEPLFQTMRDKISGLPQIDVATVVDADGTVLNFTRSFPPPPINLADRDYFAYHRDHADNAPFLSEPVRNKGNGKWTFYVSRRLNDSQGRFAGVVLVGVSCDFFSQFFRNVSLGEHAAISLYRRDQTLLARWPQVEQIMGKRVVTGNTSQVLARGLDHDVRLSAGPREAAGGQPVYRMGAVRLVRNYPLVINATITEELLLAGYWRNLRLLGGIALGSLVALSVAFWMMGQLLKRREQDAEQARALMRMADAASEAKSRFLAMMSHEIRTPMNAIVGMSELMLGTQLDATQRGYARNVHSGVLELMQIINEVLDFSKIESGRMELVQGLFDPAEPVRQVAALHRASADAKGLQLEVVVGSCPRKVYGDAARLRQVLGNLVSNAIKFTPSGSVAIGLEARPEAGRSGNWRLCYTVRDSGIGMDSEAQHRLFEPFIQADSTISRQYGGTGLGLAICRRLVRLMGGHIECSSTPGQGSVFRVELPCRLHAPAGAVNGGTADGASSWPARAAEPVPAPGALAGSAPRDSNVPAAPPAAAEPGQAPRVLLAEDTEMNRQLARILLTRLGCEVVEAINGQLALEALETGRYDLVLMDCMMPVMDGYEACRRLRQREAETGAPRLPVIALTASAIEGDRQRCLAAGMDDYLSKPFTAAEFSAMVVRWGRLPSAPPPMPAPPPSVP</sequence>
<feature type="modified residue" description="4-aspartylphosphate" evidence="14">
    <location>
        <position position="729"/>
    </location>
</feature>
<dbReference type="GO" id="GO:0005886">
    <property type="term" value="C:plasma membrane"/>
    <property type="evidence" value="ECO:0007669"/>
    <property type="project" value="UniProtKB-SubCell"/>
</dbReference>
<evidence type="ECO:0000256" key="9">
    <source>
        <dbReference type="ARBA" id="ARBA00023012"/>
    </source>
</evidence>
<feature type="domain" description="Response regulatory" evidence="18">
    <location>
        <begin position="680"/>
        <end position="799"/>
    </location>
</feature>
<dbReference type="PROSITE" id="PS50109">
    <property type="entry name" value="HIS_KIN"/>
    <property type="match status" value="1"/>
</dbReference>
<dbReference type="EC" id="2.7.13.3" evidence="3"/>
<dbReference type="SMART" id="SM00388">
    <property type="entry name" value="HisKA"/>
    <property type="match status" value="1"/>
</dbReference>
<comment type="caution">
    <text evidence="19">The sequence shown here is derived from an EMBL/GenBank/DDBJ whole genome shotgun (WGS) entry which is preliminary data.</text>
</comment>
<dbReference type="SMART" id="SM00387">
    <property type="entry name" value="HATPase_c"/>
    <property type="match status" value="1"/>
</dbReference>
<dbReference type="PANTHER" id="PTHR45339">
    <property type="entry name" value="HYBRID SIGNAL TRANSDUCTION HISTIDINE KINASE J"/>
    <property type="match status" value="1"/>
</dbReference>
<evidence type="ECO:0000256" key="13">
    <source>
        <dbReference type="ARBA" id="ARBA00070152"/>
    </source>
</evidence>
<evidence type="ECO:0000256" key="11">
    <source>
        <dbReference type="ARBA" id="ARBA00023136"/>
    </source>
</evidence>
<keyword evidence="8 16" id="KW-1133">Transmembrane helix</keyword>
<evidence type="ECO:0000313" key="19">
    <source>
        <dbReference type="EMBL" id="MBA5637614.1"/>
    </source>
</evidence>
<dbReference type="Pfam" id="PF00512">
    <property type="entry name" value="HisKA"/>
    <property type="match status" value="1"/>
</dbReference>
<proteinExistence type="predicted"/>
<dbReference type="CDD" id="cd17546">
    <property type="entry name" value="REC_hyHK_CKI1_RcsC-like"/>
    <property type="match status" value="1"/>
</dbReference>
<dbReference type="SUPFAM" id="SSF55874">
    <property type="entry name" value="ATPase domain of HSP90 chaperone/DNA topoisomerase II/histidine kinase"/>
    <property type="match status" value="1"/>
</dbReference>
<dbReference type="AlphaFoldDB" id="A0A7W2ES48"/>
<feature type="region of interest" description="Disordered" evidence="15">
    <location>
        <begin position="633"/>
        <end position="676"/>
    </location>
</feature>
<keyword evidence="7" id="KW-0732">Signal</keyword>
<feature type="region of interest" description="Disordered" evidence="15">
    <location>
        <begin position="1"/>
        <end position="44"/>
    </location>
</feature>
<dbReference type="InterPro" id="IPR001789">
    <property type="entry name" value="Sig_transdc_resp-reg_receiver"/>
</dbReference>
<dbReference type="PANTHER" id="PTHR45339:SF1">
    <property type="entry name" value="HYBRID SIGNAL TRANSDUCTION HISTIDINE KINASE J"/>
    <property type="match status" value="1"/>
</dbReference>
<keyword evidence="4" id="KW-1003">Cell membrane</keyword>
<comment type="function">
    <text evidence="12">Member of the two-component regulatory system BvgS/BvgA. Phosphorylates BvgA via a four-step phosphorelay in response to environmental signals.</text>
</comment>
<name>A0A7W2ES48_9BURK</name>
<feature type="compositionally biased region" description="Basic and acidic residues" evidence="15">
    <location>
        <begin position="1"/>
        <end position="23"/>
    </location>
</feature>
<dbReference type="InterPro" id="IPR003594">
    <property type="entry name" value="HATPase_dom"/>
</dbReference>
<keyword evidence="9" id="KW-0902">Two-component regulatory system</keyword>
<dbReference type="PROSITE" id="PS50110">
    <property type="entry name" value="RESPONSE_REGULATORY"/>
    <property type="match status" value="1"/>
</dbReference>
<dbReference type="Gene3D" id="3.30.450.20">
    <property type="entry name" value="PAS domain"/>
    <property type="match status" value="2"/>
</dbReference>
<organism evidence="19 20">
    <name type="scientific">Rugamonas brunnea</name>
    <dbReference type="NCBI Taxonomy" id="2758569"/>
    <lineage>
        <taxon>Bacteria</taxon>
        <taxon>Pseudomonadati</taxon>
        <taxon>Pseudomonadota</taxon>
        <taxon>Betaproteobacteria</taxon>
        <taxon>Burkholderiales</taxon>
        <taxon>Oxalobacteraceae</taxon>
        <taxon>Telluria group</taxon>
        <taxon>Rugamonas</taxon>
    </lineage>
</organism>
<dbReference type="EMBL" id="JACEZT010000006">
    <property type="protein sequence ID" value="MBA5637614.1"/>
    <property type="molecule type" value="Genomic_DNA"/>
</dbReference>
<dbReference type="CDD" id="cd00082">
    <property type="entry name" value="HisKA"/>
    <property type="match status" value="1"/>
</dbReference>
<dbReference type="InterPro" id="IPR004358">
    <property type="entry name" value="Sig_transdc_His_kin-like_C"/>
</dbReference>
<keyword evidence="20" id="KW-1185">Reference proteome</keyword>
<comment type="catalytic activity">
    <reaction evidence="1">
        <text>ATP + protein L-histidine = ADP + protein N-phospho-L-histidine.</text>
        <dbReference type="EC" id="2.7.13.3"/>
    </reaction>
</comment>
<evidence type="ECO:0000256" key="6">
    <source>
        <dbReference type="ARBA" id="ARBA00022692"/>
    </source>
</evidence>
<dbReference type="CDD" id="cd16922">
    <property type="entry name" value="HATPase_EvgS-ArcB-TorS-like"/>
    <property type="match status" value="1"/>
</dbReference>
<evidence type="ECO:0000256" key="4">
    <source>
        <dbReference type="ARBA" id="ARBA00022475"/>
    </source>
</evidence>
<dbReference type="InterPro" id="IPR036097">
    <property type="entry name" value="HisK_dim/P_sf"/>
</dbReference>
<accession>A0A7W2ES48</accession>
<dbReference type="CDD" id="cd12915">
    <property type="entry name" value="PDC2_DGC_like"/>
    <property type="match status" value="1"/>
</dbReference>
<dbReference type="Gene3D" id="1.10.287.130">
    <property type="match status" value="1"/>
</dbReference>
<dbReference type="InterPro" id="IPR003661">
    <property type="entry name" value="HisK_dim/P_dom"/>
</dbReference>
<evidence type="ECO:0000259" key="17">
    <source>
        <dbReference type="PROSITE" id="PS50109"/>
    </source>
</evidence>
<dbReference type="RefSeq" id="WP_182162381.1">
    <property type="nucleotide sequence ID" value="NZ_JACEZT010000006.1"/>
</dbReference>
<evidence type="ECO:0000256" key="12">
    <source>
        <dbReference type="ARBA" id="ARBA00058004"/>
    </source>
</evidence>
<evidence type="ECO:0000256" key="1">
    <source>
        <dbReference type="ARBA" id="ARBA00000085"/>
    </source>
</evidence>
<evidence type="ECO:0000256" key="3">
    <source>
        <dbReference type="ARBA" id="ARBA00012438"/>
    </source>
</evidence>
<keyword evidence="5 14" id="KW-0597">Phosphoprotein</keyword>
<dbReference type="Pfam" id="PF02518">
    <property type="entry name" value="HATPase_c"/>
    <property type="match status" value="1"/>
</dbReference>
<evidence type="ECO:0000256" key="16">
    <source>
        <dbReference type="SAM" id="Phobius"/>
    </source>
</evidence>
<dbReference type="PRINTS" id="PR00344">
    <property type="entry name" value="BCTRLSENSOR"/>
</dbReference>
<reference evidence="19 20" key="1">
    <citation type="submission" date="2020-07" db="EMBL/GenBank/DDBJ databases">
        <title>Novel species isolated from subtropical streams in China.</title>
        <authorList>
            <person name="Lu H."/>
        </authorList>
    </citation>
    <scope>NUCLEOTIDE SEQUENCE [LARGE SCALE GENOMIC DNA]</scope>
    <source>
        <strain evidence="19 20">LX20W</strain>
    </source>
</reference>
<feature type="transmembrane region" description="Helical" evidence="16">
    <location>
        <begin position="59"/>
        <end position="82"/>
    </location>
</feature>
<dbReference type="Gene3D" id="3.30.565.10">
    <property type="entry name" value="Histidine kinase-like ATPase, C-terminal domain"/>
    <property type="match status" value="1"/>
</dbReference>
<dbReference type="InterPro" id="IPR011006">
    <property type="entry name" value="CheY-like_superfamily"/>
</dbReference>
<dbReference type="Gene3D" id="3.40.50.2300">
    <property type="match status" value="1"/>
</dbReference>
<dbReference type="SUPFAM" id="SSF52172">
    <property type="entry name" value="CheY-like"/>
    <property type="match status" value="1"/>
</dbReference>
<evidence type="ECO:0000313" key="20">
    <source>
        <dbReference type="Proteomes" id="UP000534388"/>
    </source>
</evidence>
<evidence type="ECO:0000256" key="5">
    <source>
        <dbReference type="ARBA" id="ARBA00022553"/>
    </source>
</evidence>
<feature type="domain" description="Histidine kinase" evidence="17">
    <location>
        <begin position="401"/>
        <end position="623"/>
    </location>
</feature>
<gene>
    <name evidence="19" type="ORF">H3H37_11170</name>
</gene>
<keyword evidence="6 16" id="KW-0812">Transmembrane</keyword>
<dbReference type="GO" id="GO:0000155">
    <property type="term" value="F:phosphorelay sensor kinase activity"/>
    <property type="evidence" value="ECO:0007669"/>
    <property type="project" value="InterPro"/>
</dbReference>
<dbReference type="SMART" id="SM00448">
    <property type="entry name" value="REC"/>
    <property type="match status" value="1"/>
</dbReference>
<evidence type="ECO:0000259" key="18">
    <source>
        <dbReference type="PROSITE" id="PS50110"/>
    </source>
</evidence>
<dbReference type="Proteomes" id="UP000534388">
    <property type="component" value="Unassembled WGS sequence"/>
</dbReference>
<evidence type="ECO:0000256" key="7">
    <source>
        <dbReference type="ARBA" id="ARBA00022729"/>
    </source>
</evidence>
<evidence type="ECO:0000256" key="8">
    <source>
        <dbReference type="ARBA" id="ARBA00022989"/>
    </source>
</evidence>
<comment type="subcellular location">
    <subcellularLocation>
        <location evidence="2">Cell membrane</location>
        <topology evidence="2">Multi-pass membrane protein</topology>
    </subcellularLocation>
</comment>
<evidence type="ECO:0000256" key="14">
    <source>
        <dbReference type="PROSITE-ProRule" id="PRU00169"/>
    </source>
</evidence>
<dbReference type="InterPro" id="IPR036890">
    <property type="entry name" value="HATPase_C_sf"/>
</dbReference>
<dbReference type="Pfam" id="PF00072">
    <property type="entry name" value="Response_reg"/>
    <property type="match status" value="1"/>
</dbReference>
<protein>
    <recommendedName>
        <fullName evidence="13">Virulence sensor protein BvgS</fullName>
        <ecNumber evidence="3">2.7.13.3</ecNumber>
    </recommendedName>
</protein>
<keyword evidence="11 16" id="KW-0472">Membrane</keyword>